<evidence type="ECO:0000256" key="6">
    <source>
        <dbReference type="ARBA" id="ARBA00022840"/>
    </source>
</evidence>
<sequence>MLRRGSLHPPRDTELPLPTDGELAGHCRPGGTGREGLLTVADCVRDSEEVSAAVGSSQSSLFIIVSAIFVMVCALLVMSLLVARHRRRRQSTLPAIARRRPVARATTAAASRPHPPSAPTATLWEPGTATLSAGRFTLLEELGRGGMGVVWRARDGVLGRQVAIKQLLPPSGLSSDAGGAVRARMLREARAAAQLTHQNAVTIHDVLVDENSVLIVMELVKAVTLSATVERDGPLPPARVAAIGLDTLDVLSEAYDLGIVHRDIKPANLLVRTDGSIKLADFGIARFQGDPTLTEAGAIIGTPAYMAPEQIRGLNSSPATDLWGLGATLFYAVEGKPAFGRPSPTAAMAAVLTDPPLTPHRAGPSLSAVLTGLLAKDRKDRPTSSQLRSQLAGIVSHR</sequence>
<evidence type="ECO:0000256" key="5">
    <source>
        <dbReference type="ARBA" id="ARBA00022777"/>
    </source>
</evidence>
<evidence type="ECO:0000256" key="4">
    <source>
        <dbReference type="ARBA" id="ARBA00022741"/>
    </source>
</evidence>
<evidence type="ECO:0000256" key="9">
    <source>
        <dbReference type="SAM" id="Phobius"/>
    </source>
</evidence>
<name>A0ABS3WU28_9ACTN</name>
<dbReference type="InterPro" id="IPR011009">
    <property type="entry name" value="Kinase-like_dom_sf"/>
</dbReference>
<comment type="caution">
    <text evidence="11">The sequence shown here is derived from an EMBL/GenBank/DDBJ whole genome shotgun (WGS) entry which is preliminary data.</text>
</comment>
<keyword evidence="9" id="KW-1133">Transmembrane helix</keyword>
<proteinExistence type="predicted"/>
<keyword evidence="12" id="KW-1185">Reference proteome</keyword>
<dbReference type="InterPro" id="IPR017441">
    <property type="entry name" value="Protein_kinase_ATP_BS"/>
</dbReference>
<keyword evidence="6 7" id="KW-0067">ATP-binding</keyword>
<evidence type="ECO:0000256" key="7">
    <source>
        <dbReference type="PROSITE-ProRule" id="PRU10141"/>
    </source>
</evidence>
<keyword evidence="4 7" id="KW-0547">Nucleotide-binding</keyword>
<evidence type="ECO:0000259" key="10">
    <source>
        <dbReference type="PROSITE" id="PS50011"/>
    </source>
</evidence>
<dbReference type="SUPFAM" id="SSF56112">
    <property type="entry name" value="Protein kinase-like (PK-like)"/>
    <property type="match status" value="1"/>
</dbReference>
<evidence type="ECO:0000256" key="3">
    <source>
        <dbReference type="ARBA" id="ARBA00022679"/>
    </source>
</evidence>
<dbReference type="EC" id="2.7.11.1" evidence="1"/>
<evidence type="ECO:0000256" key="1">
    <source>
        <dbReference type="ARBA" id="ARBA00012513"/>
    </source>
</evidence>
<dbReference type="Proteomes" id="UP001518976">
    <property type="component" value="Unassembled WGS sequence"/>
</dbReference>
<dbReference type="PANTHER" id="PTHR43289">
    <property type="entry name" value="MITOGEN-ACTIVATED PROTEIN KINASE KINASE KINASE 20-RELATED"/>
    <property type="match status" value="1"/>
</dbReference>
<keyword evidence="2 11" id="KW-0723">Serine/threonine-protein kinase</keyword>
<dbReference type="PROSITE" id="PS50011">
    <property type="entry name" value="PROTEIN_KINASE_DOM"/>
    <property type="match status" value="1"/>
</dbReference>
<keyword evidence="3" id="KW-0808">Transferase</keyword>
<feature type="domain" description="Protein kinase" evidence="10">
    <location>
        <begin position="136"/>
        <end position="398"/>
    </location>
</feature>
<dbReference type="PANTHER" id="PTHR43289:SF6">
    <property type="entry name" value="SERINE_THREONINE-PROTEIN KINASE NEKL-3"/>
    <property type="match status" value="1"/>
</dbReference>
<protein>
    <recommendedName>
        <fullName evidence="1">non-specific serine/threonine protein kinase</fullName>
        <ecNumber evidence="1">2.7.11.1</ecNumber>
    </recommendedName>
</protein>
<dbReference type="InterPro" id="IPR000719">
    <property type="entry name" value="Prot_kinase_dom"/>
</dbReference>
<dbReference type="PROSITE" id="PS00108">
    <property type="entry name" value="PROTEIN_KINASE_ST"/>
    <property type="match status" value="1"/>
</dbReference>
<keyword evidence="5 11" id="KW-0418">Kinase</keyword>
<organism evidence="11 12">
    <name type="scientific">Streptomyces spirodelae</name>
    <dbReference type="NCBI Taxonomy" id="2812904"/>
    <lineage>
        <taxon>Bacteria</taxon>
        <taxon>Bacillati</taxon>
        <taxon>Actinomycetota</taxon>
        <taxon>Actinomycetes</taxon>
        <taxon>Kitasatosporales</taxon>
        <taxon>Streptomycetaceae</taxon>
        <taxon>Streptomyces</taxon>
    </lineage>
</organism>
<keyword evidence="9" id="KW-0812">Transmembrane</keyword>
<dbReference type="Gene3D" id="1.10.510.10">
    <property type="entry name" value="Transferase(Phosphotransferase) domain 1"/>
    <property type="match status" value="1"/>
</dbReference>
<keyword evidence="9" id="KW-0472">Membrane</keyword>
<dbReference type="GO" id="GO:0004674">
    <property type="term" value="F:protein serine/threonine kinase activity"/>
    <property type="evidence" value="ECO:0007669"/>
    <property type="project" value="UniProtKB-KW"/>
</dbReference>
<evidence type="ECO:0000313" key="11">
    <source>
        <dbReference type="EMBL" id="MBO8186602.1"/>
    </source>
</evidence>
<feature type="region of interest" description="Disordered" evidence="8">
    <location>
        <begin position="1"/>
        <end position="31"/>
    </location>
</feature>
<dbReference type="SMART" id="SM00220">
    <property type="entry name" value="S_TKc"/>
    <property type="match status" value="1"/>
</dbReference>
<evidence type="ECO:0000256" key="8">
    <source>
        <dbReference type="SAM" id="MobiDB-lite"/>
    </source>
</evidence>
<feature type="binding site" evidence="7">
    <location>
        <position position="165"/>
    </location>
    <ligand>
        <name>ATP</name>
        <dbReference type="ChEBI" id="CHEBI:30616"/>
    </ligand>
</feature>
<dbReference type="Pfam" id="PF00069">
    <property type="entry name" value="Pkinase"/>
    <property type="match status" value="1"/>
</dbReference>
<dbReference type="PROSITE" id="PS00107">
    <property type="entry name" value="PROTEIN_KINASE_ATP"/>
    <property type="match status" value="1"/>
</dbReference>
<gene>
    <name evidence="11" type="ORF">JW592_14200</name>
</gene>
<dbReference type="InterPro" id="IPR008271">
    <property type="entry name" value="Ser/Thr_kinase_AS"/>
</dbReference>
<feature type="transmembrane region" description="Helical" evidence="9">
    <location>
        <begin position="61"/>
        <end position="83"/>
    </location>
</feature>
<feature type="region of interest" description="Disordered" evidence="8">
    <location>
        <begin position="377"/>
        <end position="398"/>
    </location>
</feature>
<reference evidence="11 12" key="1">
    <citation type="submission" date="2021-02" db="EMBL/GenBank/DDBJ databases">
        <title>Streptomyces spirodelae sp. nov., isolated from duckweed.</title>
        <authorList>
            <person name="Saimee Y."/>
            <person name="Duangmal K."/>
        </authorList>
    </citation>
    <scope>NUCLEOTIDE SEQUENCE [LARGE SCALE GENOMIC DNA]</scope>
    <source>
        <strain evidence="11 12">DW4-2</strain>
    </source>
</reference>
<dbReference type="CDD" id="cd14014">
    <property type="entry name" value="STKc_PknB_like"/>
    <property type="match status" value="1"/>
</dbReference>
<dbReference type="EMBL" id="JAFFZN010000011">
    <property type="protein sequence ID" value="MBO8186602.1"/>
    <property type="molecule type" value="Genomic_DNA"/>
</dbReference>
<dbReference type="Gene3D" id="3.30.200.20">
    <property type="entry name" value="Phosphorylase Kinase, domain 1"/>
    <property type="match status" value="1"/>
</dbReference>
<evidence type="ECO:0000313" key="12">
    <source>
        <dbReference type="Proteomes" id="UP001518976"/>
    </source>
</evidence>
<accession>A0ABS3WU28</accession>
<evidence type="ECO:0000256" key="2">
    <source>
        <dbReference type="ARBA" id="ARBA00022527"/>
    </source>
</evidence>